<feature type="active site" description="Proton donor" evidence="3">
    <location>
        <position position="191"/>
    </location>
</feature>
<evidence type="ECO:0000313" key="5">
    <source>
        <dbReference type="EnsemblMetazoa" id="XP_038045977.1"/>
    </source>
</evidence>
<dbReference type="CTD" id="23576"/>
<dbReference type="RefSeq" id="XP_038045977.1">
    <property type="nucleotide sequence ID" value="XM_038190049.1"/>
</dbReference>
<evidence type="ECO:0000313" key="6">
    <source>
        <dbReference type="Proteomes" id="UP000887568"/>
    </source>
</evidence>
<dbReference type="EnsemblMetazoa" id="XM_038190049.1">
    <property type="protein sequence ID" value="XP_038045977.1"/>
    <property type="gene ID" value="LOC119720386"/>
</dbReference>
<dbReference type="OMA" id="GRCSHAV"/>
<evidence type="ECO:0008006" key="7">
    <source>
        <dbReference type="Google" id="ProtNLM"/>
    </source>
</evidence>
<dbReference type="GeneID" id="119720386"/>
<organism evidence="5 6">
    <name type="scientific">Patiria miniata</name>
    <name type="common">Bat star</name>
    <name type="synonym">Asterina miniata</name>
    <dbReference type="NCBI Taxonomy" id="46514"/>
    <lineage>
        <taxon>Eukaryota</taxon>
        <taxon>Metazoa</taxon>
        <taxon>Echinodermata</taxon>
        <taxon>Eleutherozoa</taxon>
        <taxon>Asterozoa</taxon>
        <taxon>Asteroidea</taxon>
        <taxon>Valvatacea</taxon>
        <taxon>Valvatida</taxon>
        <taxon>Asterinidae</taxon>
        <taxon>Patiria</taxon>
    </lineage>
</organism>
<sequence length="297" mass="33106">MENTKSSGSRHIHSNRPFLYTTGIVSRLPESLATKEQAATSKKGTGTEEEEDGGLNLELARRQHEKFILTLRKLKVDLSELDADEDRPFCCYLEHMAVVRDGVALIARPGGRLEEEAQVDEIRRILRDDLRQQIYEIEDPNATLDGGDVLFTGEEFFVGISKRTNSQGANALAKAFPNYPVSSIKVAEHLHLKSMMSMAAPGILAVGSSSAAQSALKQILQKSDYDYCTLTLPDDEAANCVYVKGFLLHCTKQEYPNSYKIFEERFPSDVRIPIPNSELHKVDGCLTCRCILVQKPL</sequence>
<dbReference type="OrthoDB" id="10016839at2759"/>
<dbReference type="GO" id="GO:0045429">
    <property type="term" value="P:positive regulation of nitric oxide biosynthetic process"/>
    <property type="evidence" value="ECO:0007669"/>
    <property type="project" value="TreeGrafter"/>
</dbReference>
<accession>A0A913Z2P1</accession>
<dbReference type="Gene3D" id="3.75.10.10">
    <property type="entry name" value="L-arginine/glycine Amidinotransferase, Chain A"/>
    <property type="match status" value="1"/>
</dbReference>
<keyword evidence="2" id="KW-0378">Hydrolase</keyword>
<keyword evidence="6" id="KW-1185">Reference proteome</keyword>
<evidence type="ECO:0000256" key="1">
    <source>
        <dbReference type="ARBA" id="ARBA00008532"/>
    </source>
</evidence>
<evidence type="ECO:0000256" key="3">
    <source>
        <dbReference type="PIRSR" id="PIRSR633199-1"/>
    </source>
</evidence>
<reference evidence="5" key="1">
    <citation type="submission" date="2022-11" db="UniProtKB">
        <authorList>
            <consortium name="EnsemblMetazoa"/>
        </authorList>
    </citation>
    <scope>IDENTIFICATION</scope>
</reference>
<name>A0A913Z2P1_PATMI</name>
<protein>
    <recommendedName>
        <fullName evidence="7">Dimethylargininase</fullName>
    </recommendedName>
</protein>
<dbReference type="SUPFAM" id="SSF55909">
    <property type="entry name" value="Pentein"/>
    <property type="match status" value="1"/>
</dbReference>
<evidence type="ECO:0000256" key="4">
    <source>
        <dbReference type="SAM" id="MobiDB-lite"/>
    </source>
</evidence>
<dbReference type="PANTHER" id="PTHR12737">
    <property type="entry name" value="DIMETHYLARGININE DIMETHYLAMINOHYDROLASE"/>
    <property type="match status" value="1"/>
</dbReference>
<dbReference type="GO" id="GO:0000052">
    <property type="term" value="P:citrulline metabolic process"/>
    <property type="evidence" value="ECO:0007669"/>
    <property type="project" value="TreeGrafter"/>
</dbReference>
<dbReference type="InterPro" id="IPR033199">
    <property type="entry name" value="DDAH-like"/>
</dbReference>
<dbReference type="Pfam" id="PF02274">
    <property type="entry name" value="ADI"/>
    <property type="match status" value="1"/>
</dbReference>
<dbReference type="PANTHER" id="PTHR12737:SF9">
    <property type="entry name" value="DIMETHYLARGININASE"/>
    <property type="match status" value="1"/>
</dbReference>
<dbReference type="GO" id="GO:0016597">
    <property type="term" value="F:amino acid binding"/>
    <property type="evidence" value="ECO:0007669"/>
    <property type="project" value="TreeGrafter"/>
</dbReference>
<dbReference type="AlphaFoldDB" id="A0A913Z2P1"/>
<feature type="active site" description="Nucleophile" evidence="3">
    <location>
        <position position="288"/>
    </location>
</feature>
<dbReference type="GO" id="GO:0016403">
    <property type="term" value="F:dimethylargininase activity"/>
    <property type="evidence" value="ECO:0007669"/>
    <property type="project" value="TreeGrafter"/>
</dbReference>
<dbReference type="GO" id="GO:0006525">
    <property type="term" value="P:arginine metabolic process"/>
    <property type="evidence" value="ECO:0007669"/>
    <property type="project" value="TreeGrafter"/>
</dbReference>
<comment type="similarity">
    <text evidence="1">Belongs to the DDAH family.</text>
</comment>
<feature type="region of interest" description="Disordered" evidence="4">
    <location>
        <begin position="31"/>
        <end position="56"/>
    </location>
</feature>
<evidence type="ECO:0000256" key="2">
    <source>
        <dbReference type="ARBA" id="ARBA00022801"/>
    </source>
</evidence>
<dbReference type="Proteomes" id="UP000887568">
    <property type="component" value="Unplaced"/>
</dbReference>
<dbReference type="FunFam" id="3.75.10.10:FF:000004">
    <property type="entry name" value="N(G),N(G)-dimethylarginine dimethylaminohydrolase 1"/>
    <property type="match status" value="1"/>
</dbReference>
<proteinExistence type="inferred from homology"/>